<proteinExistence type="predicted"/>
<evidence type="ECO:0000313" key="2">
    <source>
        <dbReference type="Proteomes" id="UP001476247"/>
    </source>
</evidence>
<dbReference type="Proteomes" id="UP001476247">
    <property type="component" value="Unassembled WGS sequence"/>
</dbReference>
<organism evidence="1 2">
    <name type="scientific">Helicostylum pulchrum</name>
    <dbReference type="NCBI Taxonomy" id="562976"/>
    <lineage>
        <taxon>Eukaryota</taxon>
        <taxon>Fungi</taxon>
        <taxon>Fungi incertae sedis</taxon>
        <taxon>Mucoromycota</taxon>
        <taxon>Mucoromycotina</taxon>
        <taxon>Mucoromycetes</taxon>
        <taxon>Mucorales</taxon>
        <taxon>Mucorineae</taxon>
        <taxon>Mucoraceae</taxon>
        <taxon>Helicostylum</taxon>
    </lineage>
</organism>
<comment type="caution">
    <text evidence="1">The sequence shown here is derived from an EMBL/GenBank/DDBJ whole genome shotgun (WGS) entry which is preliminary data.</text>
</comment>
<gene>
    <name evidence="1" type="ORF">HPULCUR_004921</name>
</gene>
<reference evidence="1 2" key="1">
    <citation type="submission" date="2024-04" db="EMBL/GenBank/DDBJ databases">
        <title>genome sequences of Mucor flavus KT1a and Helicostylum pulchrum KT1b strains isolation_sourced from the surface of a dry-aged beef.</title>
        <authorList>
            <person name="Toyotome T."/>
            <person name="Hosono M."/>
            <person name="Torimaru M."/>
            <person name="Fukuda K."/>
            <person name="Mikami N."/>
        </authorList>
    </citation>
    <scope>NUCLEOTIDE SEQUENCE [LARGE SCALE GENOMIC DNA]</scope>
    <source>
        <strain evidence="1 2">KT1b</strain>
    </source>
</reference>
<keyword evidence="2" id="KW-1185">Reference proteome</keyword>
<sequence>MELVMNGPSTSPYNDIKEKTLEWFRSVPKFQRNIPTLHNELRTVILPAAIENHMLNVEVDDSGAITNPLSIECIRNKPIQWNPCGAEECYWNAKHHQRKPSNLNEKTGYELVGVM</sequence>
<accession>A0ABP9XYX7</accession>
<dbReference type="EMBL" id="BAABUJ010000013">
    <property type="protein sequence ID" value="GAA5799505.1"/>
    <property type="molecule type" value="Genomic_DNA"/>
</dbReference>
<protein>
    <submittedName>
        <fullName evidence="1">Uncharacterized protein</fullName>
    </submittedName>
</protein>
<evidence type="ECO:0000313" key="1">
    <source>
        <dbReference type="EMBL" id="GAA5799505.1"/>
    </source>
</evidence>
<name>A0ABP9XYX7_9FUNG</name>